<dbReference type="SUPFAM" id="SSF82171">
    <property type="entry name" value="DPP6 N-terminal domain-like"/>
    <property type="match status" value="1"/>
</dbReference>
<dbReference type="GO" id="GO:0006508">
    <property type="term" value="P:proteolysis"/>
    <property type="evidence" value="ECO:0007669"/>
    <property type="project" value="InterPro"/>
</dbReference>
<dbReference type="InterPro" id="IPR029058">
    <property type="entry name" value="AB_hydrolase_fold"/>
</dbReference>
<feature type="domain" description="Dipeptidylpeptidase IV N-terminal" evidence="3">
    <location>
        <begin position="117"/>
        <end position="462"/>
    </location>
</feature>
<evidence type="ECO:0000259" key="2">
    <source>
        <dbReference type="Pfam" id="PF00326"/>
    </source>
</evidence>
<dbReference type="Pfam" id="PF00326">
    <property type="entry name" value="Peptidase_S9"/>
    <property type="match status" value="1"/>
</dbReference>
<dbReference type="GO" id="GO:0008236">
    <property type="term" value="F:serine-type peptidase activity"/>
    <property type="evidence" value="ECO:0007669"/>
    <property type="project" value="InterPro"/>
</dbReference>
<dbReference type="SUPFAM" id="SSF53474">
    <property type="entry name" value="alpha/beta-Hydrolases"/>
    <property type="match status" value="1"/>
</dbReference>
<accession>A0A1H4B1E2</accession>
<dbReference type="Gene3D" id="2.140.10.30">
    <property type="entry name" value="Dipeptidylpeptidase IV, N-terminal domain"/>
    <property type="match status" value="1"/>
</dbReference>
<dbReference type="AlphaFoldDB" id="A0A1H4B1E2"/>
<dbReference type="Gene3D" id="3.40.50.1820">
    <property type="entry name" value="alpha/beta hydrolase"/>
    <property type="match status" value="1"/>
</dbReference>
<protein>
    <submittedName>
        <fullName evidence="4">Prolyl oligopeptidase family protein</fullName>
    </submittedName>
</protein>
<dbReference type="Pfam" id="PF00930">
    <property type="entry name" value="DPPIV_N"/>
    <property type="match status" value="1"/>
</dbReference>
<dbReference type="Proteomes" id="UP000183040">
    <property type="component" value="Unassembled WGS sequence"/>
</dbReference>
<dbReference type="InterPro" id="IPR001375">
    <property type="entry name" value="Peptidase_S9_cat"/>
</dbReference>
<dbReference type="PANTHER" id="PTHR11731:SF193">
    <property type="entry name" value="DIPEPTIDYL PEPTIDASE 9"/>
    <property type="match status" value="1"/>
</dbReference>
<dbReference type="InterPro" id="IPR002469">
    <property type="entry name" value="Peptidase_S9B_N"/>
</dbReference>
<organism evidence="4 5">
    <name type="scientific">Bacteroides xylanisolvens</name>
    <dbReference type="NCBI Taxonomy" id="371601"/>
    <lineage>
        <taxon>Bacteria</taxon>
        <taxon>Pseudomonadati</taxon>
        <taxon>Bacteroidota</taxon>
        <taxon>Bacteroidia</taxon>
        <taxon>Bacteroidales</taxon>
        <taxon>Bacteroidaceae</taxon>
        <taxon>Bacteroides</taxon>
    </lineage>
</organism>
<reference evidence="4 5" key="1">
    <citation type="submission" date="2016-10" db="EMBL/GenBank/DDBJ databases">
        <authorList>
            <person name="de Groot N.N."/>
        </authorList>
    </citation>
    <scope>NUCLEOTIDE SEQUENCE [LARGE SCALE GENOMIC DNA]</scope>
    <source>
        <strain evidence="4 5">NLAE-zl-G339</strain>
    </source>
</reference>
<feature type="domain" description="Peptidase S9 prolyl oligopeptidase catalytic" evidence="2">
    <location>
        <begin position="555"/>
        <end position="748"/>
    </location>
</feature>
<feature type="signal peptide" evidence="1">
    <location>
        <begin position="1"/>
        <end position="23"/>
    </location>
</feature>
<evidence type="ECO:0000259" key="3">
    <source>
        <dbReference type="Pfam" id="PF00930"/>
    </source>
</evidence>
<feature type="chain" id="PRO_5010289093" evidence="1">
    <location>
        <begin position="24"/>
        <end position="785"/>
    </location>
</feature>
<evidence type="ECO:0000313" key="5">
    <source>
        <dbReference type="Proteomes" id="UP000183040"/>
    </source>
</evidence>
<sequence>MKDARFRCLCLIMFMSICGIVGAQQKANYQLGEKFRLLTQNPISKYSTSIHPTFINDTDCFYYSFTTSDGKKYYYVNPQKKEKRLLFDTPELLSKIAVYTGKSYSPANVYLSFTFESDNETMRFDFDREFYTYNMRTKKVKKLGEKSSCAKSDPYWMKYSPDSLFFLYAERHNLYFVGNGKKGQDTIPVQLTTDGVTNYTFNREDEGESGGRCGAESAHWIPGTHRFYAVREDNRKVRDLWLINSLSTPSPELKTYKAELAGDKHVTQYELLIGDVDTREVKKIDINRWPDQYIDVLYMSKDGKRLYFQRYNRPWNQSDICEVDVETGKVRVVIHEEDKPYLDYQMRNVSFLNDGKEILFRSERTGWGHYYLYDTATGSLKNQLTDGTWVAGPVAKIDTVGRKMYFYGFGREKGIDPYYYILYEAQLDRPNVLRKLTAENASHDVHISPSGRYMVDSYSTVSREPVNVVRNRKGKVIMTLEKPDLRPVYDLGWKAPERFKVKAADGVTDLYGVMWKPADFDSTKVYPIISNVYPGPFYEYVPTRFTINDDYNTRLAQLGFIVITVGHRGGTPIRGKAYHTYGYGKQRDYPLADDKYAIEQLATRYPFIDGTKVGIYGHSGGGFMSASAICTYPEFYSAAVSSAGNHDNRIYNKGWVEIHFGVKEKVKTVKDSLGVEHTTYEYSVETRPNQELVKNYKHGLLLFTGAMDKTVNPANTLRMADALIKAGKDFDMYVLPKSTHGFFGESEDFFEHKMWRHFARLLLHDDSAEADVDLNKNMINGDKRR</sequence>
<gene>
    <name evidence="4" type="ORF">SAMN04487924_10612</name>
</gene>
<dbReference type="RefSeq" id="WP_074705664.1">
    <property type="nucleotide sequence ID" value="NZ_BAABZH010000001.1"/>
</dbReference>
<proteinExistence type="predicted"/>
<dbReference type="InterPro" id="IPR050278">
    <property type="entry name" value="Serine_Prot_S9B/DPPIV"/>
</dbReference>
<dbReference type="PANTHER" id="PTHR11731">
    <property type="entry name" value="PROTEASE FAMILY S9B,C DIPEPTIDYL-PEPTIDASE IV-RELATED"/>
    <property type="match status" value="1"/>
</dbReference>
<evidence type="ECO:0000313" key="4">
    <source>
        <dbReference type="EMBL" id="SEA41848.1"/>
    </source>
</evidence>
<evidence type="ECO:0000256" key="1">
    <source>
        <dbReference type="SAM" id="SignalP"/>
    </source>
</evidence>
<keyword evidence="1" id="KW-0732">Signal</keyword>
<dbReference type="EMBL" id="FNRP01000006">
    <property type="protein sequence ID" value="SEA41848.1"/>
    <property type="molecule type" value="Genomic_DNA"/>
</dbReference>
<name>A0A1H4B1E2_9BACE</name>
<dbReference type="GO" id="GO:0008239">
    <property type="term" value="F:dipeptidyl-peptidase activity"/>
    <property type="evidence" value="ECO:0007669"/>
    <property type="project" value="TreeGrafter"/>
</dbReference>